<organism evidence="1 2">
    <name type="scientific">Coprinellus micaceus</name>
    <name type="common">Glistening ink-cap mushroom</name>
    <name type="synonym">Coprinus micaceus</name>
    <dbReference type="NCBI Taxonomy" id="71717"/>
    <lineage>
        <taxon>Eukaryota</taxon>
        <taxon>Fungi</taxon>
        <taxon>Dikarya</taxon>
        <taxon>Basidiomycota</taxon>
        <taxon>Agaricomycotina</taxon>
        <taxon>Agaricomycetes</taxon>
        <taxon>Agaricomycetidae</taxon>
        <taxon>Agaricales</taxon>
        <taxon>Agaricineae</taxon>
        <taxon>Psathyrellaceae</taxon>
        <taxon>Coprinellus</taxon>
    </lineage>
</organism>
<dbReference type="Proteomes" id="UP000298030">
    <property type="component" value="Unassembled WGS sequence"/>
</dbReference>
<dbReference type="EMBL" id="QPFP01000080">
    <property type="protein sequence ID" value="TEB23209.1"/>
    <property type="molecule type" value="Genomic_DNA"/>
</dbReference>
<evidence type="ECO:0000313" key="2">
    <source>
        <dbReference type="Proteomes" id="UP000298030"/>
    </source>
</evidence>
<gene>
    <name evidence="1" type="ORF">FA13DRAFT_1740177</name>
</gene>
<protein>
    <submittedName>
        <fullName evidence="1">Uncharacterized protein</fullName>
    </submittedName>
</protein>
<dbReference type="AlphaFoldDB" id="A0A4Y7SPN5"/>
<sequence>MFSIATQNLLENEKDFDPKTYVELLKRRRAELEDELGALATRQNSYSPPNRLPAEALEKIFIPSNVFCRSEEDSWLRWITTIAQVCRH</sequence>
<comment type="caution">
    <text evidence="1">The sequence shown here is derived from an EMBL/GenBank/DDBJ whole genome shotgun (WGS) entry which is preliminary data.</text>
</comment>
<reference evidence="1 2" key="1">
    <citation type="journal article" date="2019" name="Nat. Ecol. Evol.">
        <title>Megaphylogeny resolves global patterns of mushroom evolution.</title>
        <authorList>
            <person name="Varga T."/>
            <person name="Krizsan K."/>
            <person name="Foldi C."/>
            <person name="Dima B."/>
            <person name="Sanchez-Garcia M."/>
            <person name="Sanchez-Ramirez S."/>
            <person name="Szollosi G.J."/>
            <person name="Szarkandi J.G."/>
            <person name="Papp V."/>
            <person name="Albert L."/>
            <person name="Andreopoulos W."/>
            <person name="Angelini C."/>
            <person name="Antonin V."/>
            <person name="Barry K.W."/>
            <person name="Bougher N.L."/>
            <person name="Buchanan P."/>
            <person name="Buyck B."/>
            <person name="Bense V."/>
            <person name="Catcheside P."/>
            <person name="Chovatia M."/>
            <person name="Cooper J."/>
            <person name="Damon W."/>
            <person name="Desjardin D."/>
            <person name="Finy P."/>
            <person name="Geml J."/>
            <person name="Haridas S."/>
            <person name="Hughes K."/>
            <person name="Justo A."/>
            <person name="Karasinski D."/>
            <person name="Kautmanova I."/>
            <person name="Kiss B."/>
            <person name="Kocsube S."/>
            <person name="Kotiranta H."/>
            <person name="LaButti K.M."/>
            <person name="Lechner B.E."/>
            <person name="Liimatainen K."/>
            <person name="Lipzen A."/>
            <person name="Lukacs Z."/>
            <person name="Mihaltcheva S."/>
            <person name="Morgado L.N."/>
            <person name="Niskanen T."/>
            <person name="Noordeloos M.E."/>
            <person name="Ohm R.A."/>
            <person name="Ortiz-Santana B."/>
            <person name="Ovrebo C."/>
            <person name="Racz N."/>
            <person name="Riley R."/>
            <person name="Savchenko A."/>
            <person name="Shiryaev A."/>
            <person name="Soop K."/>
            <person name="Spirin V."/>
            <person name="Szebenyi C."/>
            <person name="Tomsovsky M."/>
            <person name="Tulloss R.E."/>
            <person name="Uehling J."/>
            <person name="Grigoriev I.V."/>
            <person name="Vagvolgyi C."/>
            <person name="Papp T."/>
            <person name="Martin F.M."/>
            <person name="Miettinen O."/>
            <person name="Hibbett D.S."/>
            <person name="Nagy L.G."/>
        </authorList>
    </citation>
    <scope>NUCLEOTIDE SEQUENCE [LARGE SCALE GENOMIC DNA]</scope>
    <source>
        <strain evidence="1 2">FP101781</strain>
    </source>
</reference>
<name>A0A4Y7SPN5_COPMI</name>
<keyword evidence="2" id="KW-1185">Reference proteome</keyword>
<proteinExistence type="predicted"/>
<evidence type="ECO:0000313" key="1">
    <source>
        <dbReference type="EMBL" id="TEB23209.1"/>
    </source>
</evidence>
<accession>A0A4Y7SPN5</accession>